<dbReference type="InterPro" id="IPR012910">
    <property type="entry name" value="Plug_dom"/>
</dbReference>
<reference evidence="13 14" key="1">
    <citation type="journal article" date="2018" name="Nat. Biotechnol.">
        <title>A standardized bacterial taxonomy based on genome phylogeny substantially revises the tree of life.</title>
        <authorList>
            <person name="Parks D.H."/>
            <person name="Chuvochina M."/>
            <person name="Waite D.W."/>
            <person name="Rinke C."/>
            <person name="Skarshewski A."/>
            <person name="Chaumeil P.A."/>
            <person name="Hugenholtz P."/>
        </authorList>
    </citation>
    <scope>NUCLEOTIDE SEQUENCE [LARGE SCALE GENOMIC DNA]</scope>
    <source>
        <strain evidence="13">UBA9158</strain>
    </source>
</reference>
<feature type="domain" description="TonB-dependent receptor plug" evidence="12">
    <location>
        <begin position="1"/>
        <end position="105"/>
    </location>
</feature>
<evidence type="ECO:0000259" key="12">
    <source>
        <dbReference type="Pfam" id="PF07715"/>
    </source>
</evidence>
<evidence type="ECO:0000256" key="3">
    <source>
        <dbReference type="ARBA" id="ARBA00022452"/>
    </source>
</evidence>
<keyword evidence="13" id="KW-0675">Receptor</keyword>
<keyword evidence="9 11" id="KW-0472">Membrane</keyword>
<dbReference type="PANTHER" id="PTHR32552:SF81">
    <property type="entry name" value="TONB-DEPENDENT OUTER MEMBRANE RECEPTOR"/>
    <property type="match status" value="1"/>
</dbReference>
<evidence type="ECO:0000256" key="4">
    <source>
        <dbReference type="ARBA" id="ARBA00022496"/>
    </source>
</evidence>
<feature type="non-terminal residue" evidence="13">
    <location>
        <position position="1"/>
    </location>
</feature>
<evidence type="ECO:0000256" key="5">
    <source>
        <dbReference type="ARBA" id="ARBA00022692"/>
    </source>
</evidence>
<protein>
    <submittedName>
        <fullName evidence="13">TonB-dependent receptor</fullName>
    </submittedName>
</protein>
<dbReference type="SUPFAM" id="SSF56935">
    <property type="entry name" value="Porins"/>
    <property type="match status" value="1"/>
</dbReference>
<comment type="similarity">
    <text evidence="11">Belongs to the TonB-dependent receptor family.</text>
</comment>
<evidence type="ECO:0000256" key="6">
    <source>
        <dbReference type="ARBA" id="ARBA00023004"/>
    </source>
</evidence>
<dbReference type="Pfam" id="PF07715">
    <property type="entry name" value="Plug"/>
    <property type="match status" value="1"/>
</dbReference>
<keyword evidence="2 11" id="KW-0813">Transport</keyword>
<keyword evidence="6" id="KW-0408">Iron</keyword>
<keyword evidence="3 11" id="KW-1134">Transmembrane beta strand</keyword>
<comment type="subcellular location">
    <subcellularLocation>
        <location evidence="1 11">Cell outer membrane</location>
        <topology evidence="1 11">Multi-pass membrane protein</topology>
    </subcellularLocation>
</comment>
<evidence type="ECO:0000256" key="2">
    <source>
        <dbReference type="ARBA" id="ARBA00022448"/>
    </source>
</evidence>
<organism evidence="13 14">
    <name type="scientific">Haliea salexigens</name>
    <dbReference type="NCBI Taxonomy" id="287487"/>
    <lineage>
        <taxon>Bacteria</taxon>
        <taxon>Pseudomonadati</taxon>
        <taxon>Pseudomonadota</taxon>
        <taxon>Gammaproteobacteria</taxon>
        <taxon>Cellvibrionales</taxon>
        <taxon>Halieaceae</taxon>
        <taxon>Haliea</taxon>
    </lineage>
</organism>
<evidence type="ECO:0000256" key="8">
    <source>
        <dbReference type="ARBA" id="ARBA00023077"/>
    </source>
</evidence>
<keyword evidence="8" id="KW-0798">TonB box</keyword>
<proteinExistence type="inferred from homology"/>
<evidence type="ECO:0000313" key="13">
    <source>
        <dbReference type="EMBL" id="HAN29898.1"/>
    </source>
</evidence>
<dbReference type="InterPro" id="IPR039426">
    <property type="entry name" value="TonB-dep_rcpt-like"/>
</dbReference>
<keyword evidence="5 11" id="KW-0812">Transmembrane</keyword>
<dbReference type="Proteomes" id="UP000259273">
    <property type="component" value="Unassembled WGS sequence"/>
</dbReference>
<gene>
    <name evidence="13" type="ORF">DCP75_19700</name>
</gene>
<feature type="non-terminal residue" evidence="13">
    <location>
        <position position="105"/>
    </location>
</feature>
<name>A0A3C1KTP1_9GAMM</name>
<dbReference type="InterPro" id="IPR036942">
    <property type="entry name" value="Beta-barrel_TonB_sf"/>
</dbReference>
<dbReference type="GO" id="GO:0006826">
    <property type="term" value="P:iron ion transport"/>
    <property type="evidence" value="ECO:0007669"/>
    <property type="project" value="UniProtKB-KW"/>
</dbReference>
<dbReference type="PANTHER" id="PTHR32552">
    <property type="entry name" value="FERRICHROME IRON RECEPTOR-RELATED"/>
    <property type="match status" value="1"/>
</dbReference>
<dbReference type="PROSITE" id="PS52016">
    <property type="entry name" value="TONB_DEPENDENT_REC_3"/>
    <property type="match status" value="1"/>
</dbReference>
<accession>A0A3C1KTP1</accession>
<dbReference type="Gene3D" id="2.40.170.20">
    <property type="entry name" value="TonB-dependent receptor, beta-barrel domain"/>
    <property type="match status" value="1"/>
</dbReference>
<comment type="caution">
    <text evidence="13">The sequence shown here is derived from an EMBL/GenBank/DDBJ whole genome shotgun (WGS) entry which is preliminary data.</text>
</comment>
<evidence type="ECO:0000256" key="1">
    <source>
        <dbReference type="ARBA" id="ARBA00004571"/>
    </source>
</evidence>
<sequence>VPIAVTALNAQTLNMFRVTNTEDLSNLAPNLNIQNQGRGTIPQINIRGVSSGVSAAEVDPKIATYLDGVYIGRTIGSIFDMADIERVEVLRGPQGTLFGRNATGG</sequence>
<evidence type="ECO:0000256" key="9">
    <source>
        <dbReference type="ARBA" id="ARBA00023136"/>
    </source>
</evidence>
<dbReference type="EMBL" id="DMND01000267">
    <property type="protein sequence ID" value="HAN29898.1"/>
    <property type="molecule type" value="Genomic_DNA"/>
</dbReference>
<dbReference type="GO" id="GO:0009279">
    <property type="term" value="C:cell outer membrane"/>
    <property type="evidence" value="ECO:0007669"/>
    <property type="project" value="UniProtKB-SubCell"/>
</dbReference>
<evidence type="ECO:0000256" key="11">
    <source>
        <dbReference type="PROSITE-ProRule" id="PRU01360"/>
    </source>
</evidence>
<keyword evidence="10 11" id="KW-0998">Cell outer membrane</keyword>
<keyword evidence="4" id="KW-0410">Iron transport</keyword>
<evidence type="ECO:0000256" key="10">
    <source>
        <dbReference type="ARBA" id="ARBA00023237"/>
    </source>
</evidence>
<keyword evidence="7" id="KW-0406">Ion transport</keyword>
<dbReference type="AlphaFoldDB" id="A0A3C1KTP1"/>
<evidence type="ECO:0000256" key="7">
    <source>
        <dbReference type="ARBA" id="ARBA00023065"/>
    </source>
</evidence>
<evidence type="ECO:0000313" key="14">
    <source>
        <dbReference type="Proteomes" id="UP000259273"/>
    </source>
</evidence>